<dbReference type="FunFam" id="1.10.238.10:FF:000178">
    <property type="entry name" value="Calmodulin-2 A"/>
    <property type="match status" value="1"/>
</dbReference>
<reference evidence="11" key="1">
    <citation type="submission" date="2014-05" db="EMBL/GenBank/DDBJ databases">
        <title>The transcriptome of the halophilic microalga Tetraselmis sp. GSL018 isolated from the Great Salt Lake, Utah.</title>
        <authorList>
            <person name="Jinkerson R.E."/>
            <person name="D'Adamo S."/>
            <person name="Posewitz M.C."/>
        </authorList>
    </citation>
    <scope>NUCLEOTIDE SEQUENCE</scope>
    <source>
        <strain evidence="11">GSL018</strain>
    </source>
</reference>
<evidence type="ECO:0000256" key="1">
    <source>
        <dbReference type="ARBA" id="ARBA00022618"/>
    </source>
</evidence>
<dbReference type="InterPro" id="IPR050230">
    <property type="entry name" value="CALM/Myosin/TropC-like"/>
</dbReference>
<dbReference type="GO" id="GO:0005509">
    <property type="term" value="F:calcium ion binding"/>
    <property type="evidence" value="ECO:0007669"/>
    <property type="project" value="InterPro"/>
</dbReference>
<feature type="region of interest" description="Disordered" evidence="9">
    <location>
        <begin position="172"/>
        <end position="218"/>
    </location>
</feature>
<feature type="compositionally biased region" description="Low complexity" evidence="9">
    <location>
        <begin position="351"/>
        <end position="361"/>
    </location>
</feature>
<dbReference type="EMBL" id="GBEZ01001483">
    <property type="protein sequence ID" value="JAC83490.1"/>
    <property type="molecule type" value="Transcribed_RNA"/>
</dbReference>
<protein>
    <recommendedName>
        <fullName evidence="7">Caltractin</fullName>
    </recommendedName>
    <alternativeName>
        <fullName evidence="8">Centrin</fullName>
    </alternativeName>
</protein>
<evidence type="ECO:0000256" key="2">
    <source>
        <dbReference type="ARBA" id="ARBA00022737"/>
    </source>
</evidence>
<comment type="function">
    <text evidence="6">This calcium-binding protein is found in the basal body complexes (the functional homolog of the centrosome in animal cell). In mitotic cells it is specifically associated with the poles of the mitotic spindles at the sites of the duplicated basal body complexes.</text>
</comment>
<dbReference type="Pfam" id="PF13499">
    <property type="entry name" value="EF-hand_7"/>
    <property type="match status" value="1"/>
</dbReference>
<evidence type="ECO:0000256" key="9">
    <source>
        <dbReference type="SAM" id="MobiDB-lite"/>
    </source>
</evidence>
<evidence type="ECO:0000256" key="3">
    <source>
        <dbReference type="ARBA" id="ARBA00022776"/>
    </source>
</evidence>
<accession>A0A061SKR5</accession>
<evidence type="ECO:0000256" key="6">
    <source>
        <dbReference type="ARBA" id="ARBA00037153"/>
    </source>
</evidence>
<dbReference type="PANTHER" id="PTHR23048">
    <property type="entry name" value="MYOSIN LIGHT CHAIN 1, 3"/>
    <property type="match status" value="1"/>
</dbReference>
<proteinExistence type="predicted"/>
<feature type="compositionally biased region" description="Low complexity" evidence="9">
    <location>
        <begin position="197"/>
        <end position="210"/>
    </location>
</feature>
<dbReference type="PROSITE" id="PS00018">
    <property type="entry name" value="EF_HAND_1"/>
    <property type="match status" value="2"/>
</dbReference>
<keyword evidence="2" id="KW-0677">Repeat</keyword>
<keyword evidence="3" id="KW-0498">Mitosis</keyword>
<feature type="non-terminal residue" evidence="11">
    <location>
        <position position="406"/>
    </location>
</feature>
<name>A0A061SKR5_9CHLO</name>
<dbReference type="InterPro" id="IPR011992">
    <property type="entry name" value="EF-hand-dom_pair"/>
</dbReference>
<feature type="domain" description="EF-hand" evidence="10">
    <location>
        <begin position="45"/>
        <end position="80"/>
    </location>
</feature>
<organism evidence="11">
    <name type="scientific">Tetraselmis sp. GSL018</name>
    <dbReference type="NCBI Taxonomy" id="582737"/>
    <lineage>
        <taxon>Eukaryota</taxon>
        <taxon>Viridiplantae</taxon>
        <taxon>Chlorophyta</taxon>
        <taxon>core chlorophytes</taxon>
        <taxon>Chlorodendrophyceae</taxon>
        <taxon>Chlorodendrales</taxon>
        <taxon>Chlorodendraceae</taxon>
        <taxon>Tetraselmis</taxon>
    </lineage>
</organism>
<feature type="compositionally biased region" description="Basic and acidic residues" evidence="9">
    <location>
        <begin position="336"/>
        <end position="350"/>
    </location>
</feature>
<evidence type="ECO:0000256" key="5">
    <source>
        <dbReference type="ARBA" id="ARBA00023306"/>
    </source>
</evidence>
<evidence type="ECO:0000256" key="7">
    <source>
        <dbReference type="ARBA" id="ARBA00039772"/>
    </source>
</evidence>
<dbReference type="AlphaFoldDB" id="A0A061SKR5"/>
<dbReference type="SMART" id="SM00054">
    <property type="entry name" value="EFh"/>
    <property type="match status" value="2"/>
</dbReference>
<keyword evidence="1" id="KW-0132">Cell division</keyword>
<dbReference type="CDD" id="cd00051">
    <property type="entry name" value="EFh"/>
    <property type="match status" value="1"/>
</dbReference>
<dbReference type="GO" id="GO:0016460">
    <property type="term" value="C:myosin II complex"/>
    <property type="evidence" value="ECO:0007669"/>
    <property type="project" value="TreeGrafter"/>
</dbReference>
<dbReference type="GO" id="GO:0051301">
    <property type="term" value="P:cell division"/>
    <property type="evidence" value="ECO:0007669"/>
    <property type="project" value="UniProtKB-KW"/>
</dbReference>
<keyword evidence="4" id="KW-0106">Calcium</keyword>
<dbReference type="SUPFAM" id="SSF47473">
    <property type="entry name" value="EF-hand"/>
    <property type="match status" value="1"/>
</dbReference>
<sequence>AVRPELNPTMRMQLKEAFELIDLDGSGAIDAEELGEAFQVLGMRVTRSEIQKMLEEVDEDGSGEVELPEFEQIMAQQLMAQAGDKPKTSSLPFHIMATSYRRKRLMDAIILGNNDTVANLVVRALHYRKYEDEVRARMIKEHLWITTVVAQRIKAFIRLWKKRREERIWREQKQLEQKKSQAGGPQEEISESEEKAAAGGASAVGSKSASRTGARDLSHDPKRVIDKRTMEKIKLRAKMTSITAAYDASEKLETHMLSESSQKSRVFDMKQLKKSLEEAMFKETKQAKEGGHQKQLQQRMLLAATAFSRLSLDTSGDNAESVPSLVKMLPGEIKDELEPSPRENRHDHRSSSQPSESLSNSFQRRAANQHMRSASPQRRSCRKCLLLGKACTQHSRAIAPHPPRAM</sequence>
<evidence type="ECO:0000256" key="4">
    <source>
        <dbReference type="ARBA" id="ARBA00022837"/>
    </source>
</evidence>
<dbReference type="InterPro" id="IPR018247">
    <property type="entry name" value="EF_Hand_1_Ca_BS"/>
</dbReference>
<evidence type="ECO:0000256" key="8">
    <source>
        <dbReference type="ARBA" id="ARBA00041736"/>
    </source>
</evidence>
<keyword evidence="5" id="KW-0131">Cell cycle</keyword>
<feature type="domain" description="EF-hand" evidence="10">
    <location>
        <begin position="9"/>
        <end position="44"/>
    </location>
</feature>
<feature type="region of interest" description="Disordered" evidence="9">
    <location>
        <begin position="336"/>
        <end position="379"/>
    </location>
</feature>
<evidence type="ECO:0000313" key="11">
    <source>
        <dbReference type="EMBL" id="JAC83490.1"/>
    </source>
</evidence>
<dbReference type="InterPro" id="IPR002048">
    <property type="entry name" value="EF_hand_dom"/>
</dbReference>
<dbReference type="Gene3D" id="1.10.238.10">
    <property type="entry name" value="EF-hand"/>
    <property type="match status" value="1"/>
</dbReference>
<evidence type="ECO:0000259" key="10">
    <source>
        <dbReference type="PROSITE" id="PS50222"/>
    </source>
</evidence>
<gene>
    <name evidence="11" type="ORF">TSPGSL018_3216</name>
</gene>
<dbReference type="PROSITE" id="PS50222">
    <property type="entry name" value="EF_HAND_2"/>
    <property type="match status" value="2"/>
</dbReference>
<dbReference type="PANTHER" id="PTHR23048:SF59">
    <property type="entry name" value="EF-HAND SUPERFAMILY PROTEIN"/>
    <property type="match status" value="1"/>
</dbReference>
<feature type="non-terminal residue" evidence="11">
    <location>
        <position position="1"/>
    </location>
</feature>